<dbReference type="Pfam" id="PF01316">
    <property type="entry name" value="Arg_repressor"/>
    <property type="match status" value="1"/>
</dbReference>
<keyword evidence="7" id="KW-0028">Amino-acid biosynthesis</keyword>
<name>A0A0C9QGA8_LACPA</name>
<dbReference type="AlphaFoldDB" id="A0A0C9QGA8"/>
<keyword evidence="6 7" id="KW-0804">Transcription</keyword>
<dbReference type="InterPro" id="IPR001669">
    <property type="entry name" value="Arg_repress"/>
</dbReference>
<dbReference type="RefSeq" id="WP_003570467.1">
    <property type="nucleotide sequence ID" value="NZ_BAYM01000245.1"/>
</dbReference>
<evidence type="ECO:0000259" key="9">
    <source>
        <dbReference type="Pfam" id="PF02863"/>
    </source>
</evidence>
<comment type="similarity">
    <text evidence="2 7">Belongs to the ArgR family.</text>
</comment>
<evidence type="ECO:0000259" key="8">
    <source>
        <dbReference type="Pfam" id="PF01316"/>
    </source>
</evidence>
<dbReference type="GO" id="GO:0003700">
    <property type="term" value="F:DNA-binding transcription factor activity"/>
    <property type="evidence" value="ECO:0007669"/>
    <property type="project" value="UniProtKB-UniRule"/>
</dbReference>
<dbReference type="InterPro" id="IPR036388">
    <property type="entry name" value="WH-like_DNA-bd_sf"/>
</dbReference>
<dbReference type="Proteomes" id="UP000032552">
    <property type="component" value="Unassembled WGS sequence"/>
</dbReference>
<organism evidence="10 11">
    <name type="scientific">Lacticaseibacillus paracasei NRIC 0644</name>
    <dbReference type="NCBI Taxonomy" id="1435038"/>
    <lineage>
        <taxon>Bacteria</taxon>
        <taxon>Bacillati</taxon>
        <taxon>Bacillota</taxon>
        <taxon>Bacilli</taxon>
        <taxon>Lactobacillales</taxon>
        <taxon>Lactobacillaceae</taxon>
        <taxon>Lacticaseibacillus</taxon>
    </lineage>
</organism>
<dbReference type="Gene3D" id="3.30.1360.40">
    <property type="match status" value="1"/>
</dbReference>
<dbReference type="GO" id="GO:0005737">
    <property type="term" value="C:cytoplasm"/>
    <property type="evidence" value="ECO:0007669"/>
    <property type="project" value="UniProtKB-SubCell"/>
</dbReference>
<keyword evidence="5 7" id="KW-0238">DNA-binding</keyword>
<sequence>MRKRERQATIQRLIQDEPIERQEDLVARLNELHIPVTQATISRDIKDMQLIKVPAGEGHYRYSMPAEKQLPATDKLRRTLITAMKWGEAMDNFIHLALLPGTAAAVETLIEQLDDQRIFATISGDASILIICRSAKYATAVLAELEAMVG</sequence>
<dbReference type="InterPro" id="IPR020900">
    <property type="entry name" value="Arg_repress_DNA-bd"/>
</dbReference>
<dbReference type="InterPro" id="IPR036251">
    <property type="entry name" value="Arg_repress_C_sf"/>
</dbReference>
<reference evidence="11" key="1">
    <citation type="submission" date="2014-05" db="EMBL/GenBank/DDBJ databases">
        <title>Whole genome sequencing of Lactobacillus casei NRIC0644.</title>
        <authorList>
            <person name="Atarashi H."/>
            <person name="Yoshida Y."/>
            <person name="Fujimura S."/>
            <person name="Tanaka N."/>
            <person name="Shiwa Y."/>
            <person name="Yoshikawa H."/>
            <person name="Okada S."/>
            <person name="Nakagawa J."/>
        </authorList>
    </citation>
    <scope>NUCLEOTIDE SEQUENCE [LARGE SCALE GENOMIC DNA]</scope>
    <source>
        <strain evidence="11">NRIC0644</strain>
    </source>
</reference>
<dbReference type="GO" id="GO:1900079">
    <property type="term" value="P:regulation of arginine biosynthetic process"/>
    <property type="evidence" value="ECO:0007669"/>
    <property type="project" value="UniProtKB-UniRule"/>
</dbReference>
<comment type="caution">
    <text evidence="10">The sequence shown here is derived from an EMBL/GenBank/DDBJ whole genome shotgun (WGS) entry which is preliminary data.</text>
</comment>
<dbReference type="UniPathway" id="UPA00068"/>
<comment type="pathway">
    <text evidence="7">Amino-acid biosynthesis; L-arginine biosynthesis [regulation].</text>
</comment>
<proteinExistence type="inferred from homology"/>
<feature type="domain" description="Arginine repressor DNA-binding" evidence="8">
    <location>
        <begin position="1"/>
        <end position="69"/>
    </location>
</feature>
<evidence type="ECO:0000256" key="4">
    <source>
        <dbReference type="ARBA" id="ARBA00023015"/>
    </source>
</evidence>
<dbReference type="SUPFAM" id="SSF46785">
    <property type="entry name" value="Winged helix' DNA-binding domain"/>
    <property type="match status" value="1"/>
</dbReference>
<dbReference type="GO" id="GO:0003677">
    <property type="term" value="F:DNA binding"/>
    <property type="evidence" value="ECO:0007669"/>
    <property type="project" value="UniProtKB-KW"/>
</dbReference>
<evidence type="ECO:0000256" key="2">
    <source>
        <dbReference type="ARBA" id="ARBA00008316"/>
    </source>
</evidence>
<evidence type="ECO:0000313" key="10">
    <source>
        <dbReference type="EMBL" id="GAN37588.1"/>
    </source>
</evidence>
<dbReference type="InterPro" id="IPR020899">
    <property type="entry name" value="Arg_repress_C"/>
</dbReference>
<evidence type="ECO:0000256" key="1">
    <source>
        <dbReference type="ARBA" id="ARBA00004496"/>
    </source>
</evidence>
<dbReference type="InterPro" id="IPR036390">
    <property type="entry name" value="WH_DNA-bd_sf"/>
</dbReference>
<feature type="domain" description="Arginine repressor C-terminal" evidence="9">
    <location>
        <begin position="88"/>
        <end position="146"/>
    </location>
</feature>
<evidence type="ECO:0000256" key="6">
    <source>
        <dbReference type="ARBA" id="ARBA00023163"/>
    </source>
</evidence>
<dbReference type="GO" id="GO:0034618">
    <property type="term" value="F:arginine binding"/>
    <property type="evidence" value="ECO:0007669"/>
    <property type="project" value="InterPro"/>
</dbReference>
<evidence type="ECO:0000256" key="3">
    <source>
        <dbReference type="ARBA" id="ARBA00022490"/>
    </source>
</evidence>
<keyword evidence="4 7" id="KW-0805">Transcription regulation</keyword>
<dbReference type="SUPFAM" id="SSF55252">
    <property type="entry name" value="C-terminal domain of arginine repressor"/>
    <property type="match status" value="1"/>
</dbReference>
<dbReference type="HAMAP" id="MF_00173">
    <property type="entry name" value="Arg_repressor"/>
    <property type="match status" value="1"/>
</dbReference>
<comment type="function">
    <text evidence="7">Regulates arginine biosynthesis genes.</text>
</comment>
<dbReference type="GeneID" id="57090338"/>
<dbReference type="Pfam" id="PF02863">
    <property type="entry name" value="Arg_repressor_C"/>
    <property type="match status" value="1"/>
</dbReference>
<dbReference type="EMBL" id="BAYM01000245">
    <property type="protein sequence ID" value="GAN37588.1"/>
    <property type="molecule type" value="Genomic_DNA"/>
</dbReference>
<dbReference type="PANTHER" id="PTHR34471">
    <property type="entry name" value="ARGININE REPRESSOR"/>
    <property type="match status" value="1"/>
</dbReference>
<evidence type="ECO:0000256" key="5">
    <source>
        <dbReference type="ARBA" id="ARBA00023125"/>
    </source>
</evidence>
<keyword evidence="7" id="KW-0055">Arginine biosynthesis</keyword>
<dbReference type="PANTHER" id="PTHR34471:SF1">
    <property type="entry name" value="ARGININE REPRESSOR"/>
    <property type="match status" value="1"/>
</dbReference>
<comment type="subcellular location">
    <subcellularLocation>
        <location evidence="1 7">Cytoplasm</location>
    </subcellularLocation>
</comment>
<accession>A0A0C9QGA8</accession>
<dbReference type="PRINTS" id="PR01467">
    <property type="entry name" value="ARGREPRESSOR"/>
</dbReference>
<protein>
    <recommendedName>
        <fullName evidence="7">Arginine repressor</fullName>
    </recommendedName>
</protein>
<keyword evidence="3 7" id="KW-0963">Cytoplasm</keyword>
<dbReference type="GO" id="GO:0006526">
    <property type="term" value="P:L-arginine biosynthetic process"/>
    <property type="evidence" value="ECO:0007669"/>
    <property type="project" value="UniProtKB-UniPathway"/>
</dbReference>
<keyword evidence="7" id="KW-0678">Repressor</keyword>
<gene>
    <name evidence="7" type="primary">argR</name>
    <name evidence="10" type="ORF">LC0644_2177</name>
</gene>
<dbReference type="Gene3D" id="1.10.10.10">
    <property type="entry name" value="Winged helix-like DNA-binding domain superfamily/Winged helix DNA-binding domain"/>
    <property type="match status" value="1"/>
</dbReference>
<evidence type="ECO:0000256" key="7">
    <source>
        <dbReference type="HAMAP-Rule" id="MF_00173"/>
    </source>
</evidence>
<evidence type="ECO:0000313" key="11">
    <source>
        <dbReference type="Proteomes" id="UP000032552"/>
    </source>
</evidence>
<dbReference type="GO" id="GO:0051259">
    <property type="term" value="P:protein complex oligomerization"/>
    <property type="evidence" value="ECO:0007669"/>
    <property type="project" value="InterPro"/>
</dbReference>